<proteinExistence type="inferred from homology"/>
<dbReference type="EMBL" id="FN648575">
    <property type="protein sequence ID" value="CBN77191.1"/>
    <property type="molecule type" value="Genomic_DNA"/>
</dbReference>
<dbReference type="OrthoDB" id="21330at2759"/>
<gene>
    <name evidence="3" type="ORF">Esi_0038_0054</name>
</gene>
<dbReference type="GO" id="GO:0090071">
    <property type="term" value="P:negative regulation of ribosome biogenesis"/>
    <property type="evidence" value="ECO:0007669"/>
    <property type="project" value="TreeGrafter"/>
</dbReference>
<dbReference type="Proteomes" id="UP000002630">
    <property type="component" value="Linkage Group LG17"/>
</dbReference>
<reference evidence="3 4" key="1">
    <citation type="journal article" date="2010" name="Nature">
        <title>The Ectocarpus genome and the independent evolution of multicellularity in brown algae.</title>
        <authorList>
            <person name="Cock J.M."/>
            <person name="Sterck L."/>
            <person name="Rouze P."/>
            <person name="Scornet D."/>
            <person name="Allen A.E."/>
            <person name="Amoutzias G."/>
            <person name="Anthouard V."/>
            <person name="Artiguenave F."/>
            <person name="Aury J.M."/>
            <person name="Badger J.H."/>
            <person name="Beszteri B."/>
            <person name="Billiau K."/>
            <person name="Bonnet E."/>
            <person name="Bothwell J.H."/>
            <person name="Bowler C."/>
            <person name="Boyen C."/>
            <person name="Brownlee C."/>
            <person name="Carrano C.J."/>
            <person name="Charrier B."/>
            <person name="Cho G.Y."/>
            <person name="Coelho S.M."/>
            <person name="Collen J."/>
            <person name="Corre E."/>
            <person name="Da Silva C."/>
            <person name="Delage L."/>
            <person name="Delaroque N."/>
            <person name="Dittami S.M."/>
            <person name="Doulbeau S."/>
            <person name="Elias M."/>
            <person name="Farnham G."/>
            <person name="Gachon C.M."/>
            <person name="Gschloessl B."/>
            <person name="Heesch S."/>
            <person name="Jabbari K."/>
            <person name="Jubin C."/>
            <person name="Kawai H."/>
            <person name="Kimura K."/>
            <person name="Kloareg B."/>
            <person name="Kupper F.C."/>
            <person name="Lang D."/>
            <person name="Le Bail A."/>
            <person name="Leblanc C."/>
            <person name="Lerouge P."/>
            <person name="Lohr M."/>
            <person name="Lopez P.J."/>
            <person name="Martens C."/>
            <person name="Maumus F."/>
            <person name="Michel G."/>
            <person name="Miranda-Saavedra D."/>
            <person name="Morales J."/>
            <person name="Moreau H."/>
            <person name="Motomura T."/>
            <person name="Nagasato C."/>
            <person name="Napoli C.A."/>
            <person name="Nelson D.R."/>
            <person name="Nyvall-Collen P."/>
            <person name="Peters A.F."/>
            <person name="Pommier C."/>
            <person name="Potin P."/>
            <person name="Poulain J."/>
            <person name="Quesneville H."/>
            <person name="Read B."/>
            <person name="Rensing S.A."/>
            <person name="Ritter A."/>
            <person name="Rousvoal S."/>
            <person name="Samanta M."/>
            <person name="Samson G."/>
            <person name="Schroeder D.C."/>
            <person name="Segurens B."/>
            <person name="Strittmatter M."/>
            <person name="Tonon T."/>
            <person name="Tregear J.W."/>
            <person name="Valentin K."/>
            <person name="von Dassow P."/>
            <person name="Yamagishi T."/>
            <person name="Van de Peer Y."/>
            <person name="Wincker P."/>
        </authorList>
    </citation>
    <scope>NUCLEOTIDE SEQUENCE [LARGE SCALE GENOMIC DNA]</scope>
    <source>
        <strain evidence="4">Ec32 / CCAP1310/4</strain>
    </source>
</reference>
<feature type="compositionally biased region" description="Low complexity" evidence="2">
    <location>
        <begin position="45"/>
        <end position="63"/>
    </location>
</feature>
<protein>
    <recommendedName>
        <fullName evidence="5">Ribosomal silencing factor RsfS</fullName>
    </recommendedName>
</protein>
<dbReference type="InParanoid" id="D8LLX7"/>
<dbReference type="AlphaFoldDB" id="D8LLX7"/>
<dbReference type="Pfam" id="PF02410">
    <property type="entry name" value="RsfS"/>
    <property type="match status" value="1"/>
</dbReference>
<evidence type="ECO:0008006" key="5">
    <source>
        <dbReference type="Google" id="ProtNLM"/>
    </source>
</evidence>
<dbReference type="Gene3D" id="3.30.460.10">
    <property type="entry name" value="Beta Polymerase, domain 2"/>
    <property type="match status" value="1"/>
</dbReference>
<accession>D8LLX7</accession>
<evidence type="ECO:0000256" key="2">
    <source>
        <dbReference type="SAM" id="MobiDB-lite"/>
    </source>
</evidence>
<dbReference type="GO" id="GO:0043023">
    <property type="term" value="F:ribosomal large subunit binding"/>
    <property type="evidence" value="ECO:0007669"/>
    <property type="project" value="TreeGrafter"/>
</dbReference>
<feature type="region of interest" description="Disordered" evidence="2">
    <location>
        <begin position="204"/>
        <end position="224"/>
    </location>
</feature>
<dbReference type="GO" id="GO:0017148">
    <property type="term" value="P:negative regulation of translation"/>
    <property type="evidence" value="ECO:0007669"/>
    <property type="project" value="TreeGrafter"/>
</dbReference>
<evidence type="ECO:0000256" key="1">
    <source>
        <dbReference type="ARBA" id="ARBA00010574"/>
    </source>
</evidence>
<dbReference type="eggNOG" id="ENOG502SFE9">
    <property type="taxonomic scope" value="Eukaryota"/>
</dbReference>
<dbReference type="PANTHER" id="PTHR21043">
    <property type="entry name" value="IOJAP SUPERFAMILY ORTHOLOG"/>
    <property type="match status" value="1"/>
</dbReference>
<dbReference type="InterPro" id="IPR004394">
    <property type="entry name" value="Iojap/RsfS/C7orf30"/>
</dbReference>
<comment type="similarity">
    <text evidence="1">Belongs to the Iojap/RsfS family.</text>
</comment>
<organism evidence="3 4">
    <name type="scientific">Ectocarpus siliculosus</name>
    <name type="common">Brown alga</name>
    <name type="synonym">Conferva siliculosa</name>
    <dbReference type="NCBI Taxonomy" id="2880"/>
    <lineage>
        <taxon>Eukaryota</taxon>
        <taxon>Sar</taxon>
        <taxon>Stramenopiles</taxon>
        <taxon>Ochrophyta</taxon>
        <taxon>PX clade</taxon>
        <taxon>Phaeophyceae</taxon>
        <taxon>Ectocarpales</taxon>
        <taxon>Ectocarpaceae</taxon>
        <taxon>Ectocarpus</taxon>
    </lineage>
</organism>
<sequence>MMLVAPLVRAATRRQCVQQQGTSCRRRLPSTVGAVPGLACRRWLSDSSSDTPRPPSSAAAATDGRTWTWSTPSPNRPGRGGAEIAVIPRVNLTVDEVVKAVEAQGGTDVRAIDLRGKGAGMGDFMVFCTAATPLQMRRLANMVVQALKQRKLVNAMGITGAEGIDCDDWMLVDCDNLIVHFMTAEARQELDLETHWETVASGTALGSKRKKGEEGHVEDPVDWEEDFGQEAAKAAGRGIIDENR</sequence>
<evidence type="ECO:0000313" key="4">
    <source>
        <dbReference type="Proteomes" id="UP000002630"/>
    </source>
</evidence>
<dbReference type="EMBL" id="FN649742">
    <property type="protein sequence ID" value="CBN77191.1"/>
    <property type="molecule type" value="Genomic_DNA"/>
</dbReference>
<dbReference type="PANTHER" id="PTHR21043:SF0">
    <property type="entry name" value="MITOCHONDRIAL ASSEMBLY OF RIBOSOMAL LARGE SUBUNIT PROTEIN 1"/>
    <property type="match status" value="1"/>
</dbReference>
<name>D8LLX7_ECTSI</name>
<feature type="region of interest" description="Disordered" evidence="2">
    <location>
        <begin position="45"/>
        <end position="81"/>
    </location>
</feature>
<dbReference type="SUPFAM" id="SSF81301">
    <property type="entry name" value="Nucleotidyltransferase"/>
    <property type="match status" value="1"/>
</dbReference>
<dbReference type="NCBIfam" id="TIGR00090">
    <property type="entry name" value="rsfS_iojap_ybeB"/>
    <property type="match status" value="1"/>
</dbReference>
<keyword evidence="4" id="KW-1185">Reference proteome</keyword>
<dbReference type="InterPro" id="IPR043519">
    <property type="entry name" value="NT_sf"/>
</dbReference>
<evidence type="ECO:0000313" key="3">
    <source>
        <dbReference type="EMBL" id="CBN77191.1"/>
    </source>
</evidence>